<keyword evidence="3" id="KW-1185">Reference proteome</keyword>
<protein>
    <submittedName>
        <fullName evidence="2">ANTAR domain-containing protein</fullName>
    </submittedName>
</protein>
<reference evidence="2 3" key="1">
    <citation type="submission" date="2016-11" db="EMBL/GenBank/DDBJ databases">
        <authorList>
            <person name="Varghese N."/>
            <person name="Submissions S."/>
        </authorList>
    </citation>
    <scope>NUCLEOTIDE SEQUENCE [LARGE SCALE GENOMIC DNA]</scope>
    <source>
        <strain evidence="2 3">DSM 21988</strain>
    </source>
</reference>
<accession>A0ABY1IEH2</accession>
<evidence type="ECO:0000313" key="2">
    <source>
        <dbReference type="EMBL" id="SHJ05069.1"/>
    </source>
</evidence>
<dbReference type="PROSITE" id="PS50921">
    <property type="entry name" value="ANTAR"/>
    <property type="match status" value="1"/>
</dbReference>
<dbReference type="InterPro" id="IPR011006">
    <property type="entry name" value="CheY-like_superfamily"/>
</dbReference>
<evidence type="ECO:0000259" key="1">
    <source>
        <dbReference type="PROSITE" id="PS50921"/>
    </source>
</evidence>
<evidence type="ECO:0000313" key="3">
    <source>
        <dbReference type="Proteomes" id="UP000184290"/>
    </source>
</evidence>
<dbReference type="RefSeq" id="WP_060605102.1">
    <property type="nucleotide sequence ID" value="NZ_FQZC01000002.1"/>
</dbReference>
<feature type="domain" description="ANTAR" evidence="1">
    <location>
        <begin position="135"/>
        <end position="196"/>
    </location>
</feature>
<dbReference type="SUPFAM" id="SSF52172">
    <property type="entry name" value="CheY-like"/>
    <property type="match status" value="1"/>
</dbReference>
<gene>
    <name evidence="2" type="ORF">SAMN02745911_1520</name>
</gene>
<dbReference type="Gene3D" id="3.40.50.2300">
    <property type="match status" value="1"/>
</dbReference>
<proteinExistence type="predicted"/>
<name>A0ABY1IEH2_9HYPH</name>
<dbReference type="Proteomes" id="UP000184290">
    <property type="component" value="Unassembled WGS sequence"/>
</dbReference>
<comment type="caution">
    <text evidence="2">The sequence shown here is derived from an EMBL/GenBank/DDBJ whole genome shotgun (WGS) entry which is preliminary data.</text>
</comment>
<organism evidence="2 3">
    <name type="scientific">Aureimonas altamirensis DSM 21988</name>
    <dbReference type="NCBI Taxonomy" id="1121026"/>
    <lineage>
        <taxon>Bacteria</taxon>
        <taxon>Pseudomonadati</taxon>
        <taxon>Pseudomonadota</taxon>
        <taxon>Alphaproteobacteria</taxon>
        <taxon>Hyphomicrobiales</taxon>
        <taxon>Aurantimonadaceae</taxon>
        <taxon>Aureimonas</taxon>
    </lineage>
</organism>
<dbReference type="Pfam" id="PF03861">
    <property type="entry name" value="ANTAR"/>
    <property type="match status" value="1"/>
</dbReference>
<dbReference type="SMART" id="SM01012">
    <property type="entry name" value="ANTAR"/>
    <property type="match status" value="1"/>
</dbReference>
<dbReference type="EMBL" id="FQZC01000002">
    <property type="protein sequence ID" value="SHJ05069.1"/>
    <property type="molecule type" value="Genomic_DNA"/>
</dbReference>
<sequence length="217" mass="23516">MSVARLVQNFSQRRALIASGDPRAIESLTATLRKLGLSVDTLEGCEAGQKPVAFQGDPTRDILFLDGDLNAAEGGAFGYDAVLPAVPVIGLVGVEAPSRLRTLMTAGATAFLPKPIYGGSVYSALYLGVNEHARRARLQADVEELEARRRLRRHVIRAVVEIMAARNLDDEGAYQILRREAMRERLALETYCERLALSGAPPPAVDTAHLLRQAVAD</sequence>
<dbReference type="InterPro" id="IPR005561">
    <property type="entry name" value="ANTAR"/>
</dbReference>